<reference evidence="2 3" key="1">
    <citation type="submission" date="2023-08" db="EMBL/GenBank/DDBJ databases">
        <title>Implementing the SeqCode for naming new Mesorhizobium species isolated from Vachellia karroo root nodules.</title>
        <authorList>
            <person name="Van Lill M."/>
        </authorList>
    </citation>
    <scope>NUCLEOTIDE SEQUENCE [LARGE SCALE GENOMIC DNA]</scope>
    <source>
        <strain evidence="2 3">MSK 1335</strain>
    </source>
</reference>
<feature type="chain" id="PRO_5046590437" evidence="1">
    <location>
        <begin position="24"/>
        <end position="299"/>
    </location>
</feature>
<gene>
    <name evidence="2" type="ORF">RFM68_29110</name>
</gene>
<dbReference type="Proteomes" id="UP001276840">
    <property type="component" value="Unassembled WGS sequence"/>
</dbReference>
<name>A0ABU4ZT62_9HYPH</name>
<keyword evidence="3" id="KW-1185">Reference proteome</keyword>
<comment type="caution">
    <text evidence="2">The sequence shown here is derived from an EMBL/GenBank/DDBJ whole genome shotgun (WGS) entry which is preliminary data.</text>
</comment>
<dbReference type="EMBL" id="JAVIJF010000027">
    <property type="protein sequence ID" value="MDX8528545.1"/>
    <property type="molecule type" value="Genomic_DNA"/>
</dbReference>
<evidence type="ECO:0000313" key="3">
    <source>
        <dbReference type="Proteomes" id="UP001276840"/>
    </source>
</evidence>
<feature type="signal peptide" evidence="1">
    <location>
        <begin position="1"/>
        <end position="23"/>
    </location>
</feature>
<keyword evidence="1" id="KW-0732">Signal</keyword>
<organism evidence="2 3">
    <name type="scientific">Mesorhizobium montanum</name>
    <dbReference type="NCBI Taxonomy" id="3072323"/>
    <lineage>
        <taxon>Bacteria</taxon>
        <taxon>Pseudomonadati</taxon>
        <taxon>Pseudomonadota</taxon>
        <taxon>Alphaproteobacteria</taxon>
        <taxon>Hyphomicrobiales</taxon>
        <taxon>Phyllobacteriaceae</taxon>
        <taxon>Mesorhizobium</taxon>
    </lineage>
</organism>
<evidence type="ECO:0000313" key="2">
    <source>
        <dbReference type="EMBL" id="MDX8528545.1"/>
    </source>
</evidence>
<protein>
    <submittedName>
        <fullName evidence="2">DUF1259 domain-containing protein</fullName>
    </submittedName>
</protein>
<evidence type="ECO:0000256" key="1">
    <source>
        <dbReference type="SAM" id="SignalP"/>
    </source>
</evidence>
<sequence length="299" mass="31516">MHAKIVAGLAFAASLGLAQPSLAAPDWKAVAQALGKSGTEVSGGVYRVGLPRSNLKVTVDGVELKPALALGSWLAFKAMGDHDVMVMGDLVLTEPEISPVMMKLIESGIEITALHNHLRRAQPETMYMHVLGHGDPEKLAAALHSALQESATPLSEAPASATAASKAIDLDTSIIDQALGRKGKVNGGVYQVSIPRAETVKDDGMEVPDAMGSAIAINFQPTGSGKAAITGDFVLIASEVNPVLRALRESGIEVTAVHNHMLDDQPRLFFMHFWANDDVGKLAKGLKLALDQVHLRTGS</sequence>
<dbReference type="Pfam" id="PF07485">
    <property type="entry name" value="DUF1529"/>
    <property type="match status" value="2"/>
</dbReference>
<dbReference type="InterPro" id="IPR011094">
    <property type="entry name" value="Uncharacterised_LppY/LpqO"/>
</dbReference>
<proteinExistence type="predicted"/>
<dbReference type="RefSeq" id="WP_320236458.1">
    <property type="nucleotide sequence ID" value="NZ_JAVIJF010000027.1"/>
</dbReference>
<accession>A0ABU4ZT62</accession>